<accession>L9JPJ3</accession>
<sequence>MAGALLRVPVQPGPPGSRPPAASLVLGVSRARCRPGTEKTLSVEFPGCTVFDFSRIRLVPFKAVFALLLGTESSVHFGNVSYLEDTATKWWTESSVHFGNVSYLEDTATKWW</sequence>
<proteinExistence type="predicted"/>
<reference evidence="2" key="2">
    <citation type="journal article" date="2013" name="Nat. Commun.">
        <title>Genome of the Chinese tree shrew.</title>
        <authorList>
            <person name="Fan Y."/>
            <person name="Huang Z.Y."/>
            <person name="Cao C.C."/>
            <person name="Chen C.S."/>
            <person name="Chen Y.X."/>
            <person name="Fan D.D."/>
            <person name="He J."/>
            <person name="Hou H.L."/>
            <person name="Hu L."/>
            <person name="Hu X.T."/>
            <person name="Jiang X.T."/>
            <person name="Lai R."/>
            <person name="Lang Y.S."/>
            <person name="Liang B."/>
            <person name="Liao S.G."/>
            <person name="Mu D."/>
            <person name="Ma Y.Y."/>
            <person name="Niu Y.Y."/>
            <person name="Sun X.Q."/>
            <person name="Xia J.Q."/>
            <person name="Xiao J."/>
            <person name="Xiong Z.Q."/>
            <person name="Xu L."/>
            <person name="Yang L."/>
            <person name="Zhang Y."/>
            <person name="Zhao W."/>
            <person name="Zhao X.D."/>
            <person name="Zheng Y.T."/>
            <person name="Zhou J.M."/>
            <person name="Zhu Y.B."/>
            <person name="Zhang G.J."/>
            <person name="Wang J."/>
            <person name="Yao Y.G."/>
        </authorList>
    </citation>
    <scope>NUCLEOTIDE SEQUENCE [LARGE SCALE GENOMIC DNA]</scope>
</reference>
<evidence type="ECO:0000313" key="1">
    <source>
        <dbReference type="EMBL" id="ELW52436.1"/>
    </source>
</evidence>
<organism evidence="1 2">
    <name type="scientific">Tupaia chinensis</name>
    <name type="common">Chinese tree shrew</name>
    <name type="synonym">Tupaia belangeri chinensis</name>
    <dbReference type="NCBI Taxonomy" id="246437"/>
    <lineage>
        <taxon>Eukaryota</taxon>
        <taxon>Metazoa</taxon>
        <taxon>Chordata</taxon>
        <taxon>Craniata</taxon>
        <taxon>Vertebrata</taxon>
        <taxon>Euteleostomi</taxon>
        <taxon>Mammalia</taxon>
        <taxon>Eutheria</taxon>
        <taxon>Euarchontoglires</taxon>
        <taxon>Scandentia</taxon>
        <taxon>Tupaiidae</taxon>
        <taxon>Tupaia</taxon>
    </lineage>
</organism>
<reference evidence="2" key="1">
    <citation type="submission" date="2012-07" db="EMBL/GenBank/DDBJ databases">
        <title>Genome of the Chinese tree shrew, a rising model animal genetically related to primates.</title>
        <authorList>
            <person name="Zhang G."/>
            <person name="Fan Y."/>
            <person name="Yao Y."/>
            <person name="Huang Z."/>
        </authorList>
    </citation>
    <scope>NUCLEOTIDE SEQUENCE [LARGE SCALE GENOMIC DNA]</scope>
</reference>
<dbReference type="EMBL" id="KB320954">
    <property type="protein sequence ID" value="ELW52436.1"/>
    <property type="molecule type" value="Genomic_DNA"/>
</dbReference>
<protein>
    <submittedName>
        <fullName evidence="1">Uncharacterized protein</fullName>
    </submittedName>
</protein>
<name>L9JPJ3_TUPCH</name>
<keyword evidence="2" id="KW-1185">Reference proteome</keyword>
<gene>
    <name evidence="1" type="ORF">TREES_T100010935</name>
</gene>
<dbReference type="Proteomes" id="UP000011518">
    <property type="component" value="Unassembled WGS sequence"/>
</dbReference>
<dbReference type="AlphaFoldDB" id="L9JPJ3"/>
<evidence type="ECO:0000313" key="2">
    <source>
        <dbReference type="Proteomes" id="UP000011518"/>
    </source>
</evidence>
<dbReference type="InParanoid" id="L9JPJ3"/>